<feature type="region of interest" description="Disordered" evidence="1">
    <location>
        <begin position="307"/>
        <end position="338"/>
    </location>
</feature>
<dbReference type="OrthoDB" id="2342176at2759"/>
<keyword evidence="4" id="KW-1185">Reference proteome</keyword>
<keyword evidence="2" id="KW-0732">Signal</keyword>
<reference evidence="3" key="1">
    <citation type="submission" date="2020-03" db="EMBL/GenBank/DDBJ databases">
        <title>Draft Genome Sequence of Cylindrodendrum hubeiense.</title>
        <authorList>
            <person name="Buettner E."/>
            <person name="Kellner H."/>
        </authorList>
    </citation>
    <scope>NUCLEOTIDE SEQUENCE</scope>
    <source>
        <strain evidence="3">IHI 201604</strain>
    </source>
</reference>
<feature type="signal peptide" evidence="2">
    <location>
        <begin position="1"/>
        <end position="19"/>
    </location>
</feature>
<feature type="compositionally biased region" description="Polar residues" evidence="1">
    <location>
        <begin position="307"/>
        <end position="319"/>
    </location>
</feature>
<gene>
    <name evidence="3" type="ORF">G7Z17_g11662</name>
</gene>
<proteinExistence type="predicted"/>
<name>A0A9P5L662_9HYPO</name>
<sequence>MKVFQSLALAFGLVGLAQAHMQMSEPIPFNGINNTYAETKDYSMTSPLNADGSNFPCKGYHNLLGTPAGHVTATYAAGSSQKITIAGDAFHNGGSCQISLSYDKGTTWKVIQSYIGNCPILHGGSFAFTVPSDAPSGEAMLAWTWFNNTGNREMYMNCAAIEVTGGSSKRADALSSLPDMFVANIGGSCKFDVPGDLKFPDPGEQVTVANTEAKDPVGCGSGSGSGSGSGDSTSVVAGTTAAATYTQPAATTAAPADDTSVPGGVFITVSSGPADSVSTTVADSVPTTVADSVPTTIASTLVTVTKSASNSVPSATTPVASPTSGSGDGSSSGSHTAGTACTTEGEWNCVGGTQFQRCASGTWSVLMAVADGTTCESGSSDALSISSARRRRAFRSFRARF</sequence>
<evidence type="ECO:0008006" key="5">
    <source>
        <dbReference type="Google" id="ProtNLM"/>
    </source>
</evidence>
<dbReference type="PANTHER" id="PTHR36182">
    <property type="entry name" value="PROTEIN, PUTATIVE (AFU_ORTHOLOGUE AFUA_6G10930)-RELATED"/>
    <property type="match status" value="1"/>
</dbReference>
<comment type="caution">
    <text evidence="3">The sequence shown here is derived from an EMBL/GenBank/DDBJ whole genome shotgun (WGS) entry which is preliminary data.</text>
</comment>
<feature type="chain" id="PRO_5040395277" description="Lytic polysaccharide monooxygenase" evidence="2">
    <location>
        <begin position="20"/>
        <end position="401"/>
    </location>
</feature>
<feature type="compositionally biased region" description="Low complexity" evidence="1">
    <location>
        <begin position="320"/>
        <end position="338"/>
    </location>
</feature>
<feature type="region of interest" description="Disordered" evidence="1">
    <location>
        <begin position="210"/>
        <end position="234"/>
    </location>
</feature>
<dbReference type="PANTHER" id="PTHR36182:SF1">
    <property type="entry name" value="PROTEIN, PUTATIVE (AFU_ORTHOLOGUE AFUA_6G10930)-RELATED"/>
    <property type="match status" value="1"/>
</dbReference>
<dbReference type="Gene3D" id="2.70.50.70">
    <property type="match status" value="1"/>
</dbReference>
<organism evidence="3 4">
    <name type="scientific">Cylindrodendrum hubeiense</name>
    <dbReference type="NCBI Taxonomy" id="595255"/>
    <lineage>
        <taxon>Eukaryota</taxon>
        <taxon>Fungi</taxon>
        <taxon>Dikarya</taxon>
        <taxon>Ascomycota</taxon>
        <taxon>Pezizomycotina</taxon>
        <taxon>Sordariomycetes</taxon>
        <taxon>Hypocreomycetidae</taxon>
        <taxon>Hypocreales</taxon>
        <taxon>Nectriaceae</taxon>
        <taxon>Cylindrodendrum</taxon>
    </lineage>
</organism>
<evidence type="ECO:0000313" key="3">
    <source>
        <dbReference type="EMBL" id="KAF7542337.1"/>
    </source>
</evidence>
<accession>A0A9P5L662</accession>
<evidence type="ECO:0000313" key="4">
    <source>
        <dbReference type="Proteomes" id="UP000722485"/>
    </source>
</evidence>
<protein>
    <recommendedName>
        <fullName evidence="5">Lytic polysaccharide monooxygenase</fullName>
    </recommendedName>
</protein>
<dbReference type="Proteomes" id="UP000722485">
    <property type="component" value="Unassembled WGS sequence"/>
</dbReference>
<evidence type="ECO:0000256" key="1">
    <source>
        <dbReference type="SAM" id="MobiDB-lite"/>
    </source>
</evidence>
<feature type="compositionally biased region" description="Gly residues" evidence="1">
    <location>
        <begin position="219"/>
        <end position="229"/>
    </location>
</feature>
<dbReference type="AlphaFoldDB" id="A0A9P5L662"/>
<dbReference type="EMBL" id="JAANBB010000456">
    <property type="protein sequence ID" value="KAF7542337.1"/>
    <property type="molecule type" value="Genomic_DNA"/>
</dbReference>
<evidence type="ECO:0000256" key="2">
    <source>
        <dbReference type="SAM" id="SignalP"/>
    </source>
</evidence>